<accession>A0ACB9RI69</accession>
<sequence>MLGKKMVSFKRLAKMAKSRSSVSDEESAHREFLLLSECYDDDHSSRGTTTPKGFFAVYVGEERQRFVVPTGYLSHPLFRMLLEKARDEFGFDQREGLAVPCSVQAFQEALGAIEGSNGRFDFGQLVHEFV</sequence>
<name>A0ACB9RI69_9MYRT</name>
<proteinExistence type="predicted"/>
<gene>
    <name evidence="1" type="ORF">MLD38_016109</name>
</gene>
<organism evidence="1 2">
    <name type="scientific">Melastoma candidum</name>
    <dbReference type="NCBI Taxonomy" id="119954"/>
    <lineage>
        <taxon>Eukaryota</taxon>
        <taxon>Viridiplantae</taxon>
        <taxon>Streptophyta</taxon>
        <taxon>Embryophyta</taxon>
        <taxon>Tracheophyta</taxon>
        <taxon>Spermatophyta</taxon>
        <taxon>Magnoliopsida</taxon>
        <taxon>eudicotyledons</taxon>
        <taxon>Gunneridae</taxon>
        <taxon>Pentapetalae</taxon>
        <taxon>rosids</taxon>
        <taxon>malvids</taxon>
        <taxon>Myrtales</taxon>
        <taxon>Melastomataceae</taxon>
        <taxon>Melastomatoideae</taxon>
        <taxon>Melastomateae</taxon>
        <taxon>Melastoma</taxon>
    </lineage>
</organism>
<evidence type="ECO:0000313" key="2">
    <source>
        <dbReference type="Proteomes" id="UP001057402"/>
    </source>
</evidence>
<dbReference type="Proteomes" id="UP001057402">
    <property type="component" value="Chromosome 4"/>
</dbReference>
<keyword evidence="2" id="KW-1185">Reference proteome</keyword>
<evidence type="ECO:0000313" key="1">
    <source>
        <dbReference type="EMBL" id="KAI4378658.1"/>
    </source>
</evidence>
<reference evidence="2" key="1">
    <citation type="journal article" date="2023" name="Front. Plant Sci.">
        <title>Chromosomal-level genome assembly of Melastoma candidum provides insights into trichome evolution.</title>
        <authorList>
            <person name="Zhong Y."/>
            <person name="Wu W."/>
            <person name="Sun C."/>
            <person name="Zou P."/>
            <person name="Liu Y."/>
            <person name="Dai S."/>
            <person name="Zhou R."/>
        </authorList>
    </citation>
    <scope>NUCLEOTIDE SEQUENCE [LARGE SCALE GENOMIC DNA]</scope>
</reference>
<comment type="caution">
    <text evidence="1">The sequence shown here is derived from an EMBL/GenBank/DDBJ whole genome shotgun (WGS) entry which is preliminary data.</text>
</comment>
<protein>
    <submittedName>
        <fullName evidence="1">Uncharacterized protein</fullName>
    </submittedName>
</protein>
<dbReference type="EMBL" id="CM042883">
    <property type="protein sequence ID" value="KAI4378658.1"/>
    <property type="molecule type" value="Genomic_DNA"/>
</dbReference>